<dbReference type="Proteomes" id="UP001300745">
    <property type="component" value="Unassembled WGS sequence"/>
</dbReference>
<dbReference type="RefSeq" id="WP_266001331.1">
    <property type="nucleotide sequence ID" value="NZ_JAPJDN010000076.1"/>
</dbReference>
<gene>
    <name evidence="5" type="ORF">ORI27_32350</name>
</gene>
<proteinExistence type="predicted"/>
<keyword evidence="6" id="KW-1185">Reference proteome</keyword>
<evidence type="ECO:0000256" key="4">
    <source>
        <dbReference type="SAM" id="SignalP"/>
    </source>
</evidence>
<feature type="region of interest" description="Disordered" evidence="3">
    <location>
        <begin position="32"/>
        <end position="66"/>
    </location>
</feature>
<dbReference type="Gene3D" id="3.40.720.10">
    <property type="entry name" value="Alkaline Phosphatase, subunit A"/>
    <property type="match status" value="1"/>
</dbReference>
<feature type="signal peptide" evidence="4">
    <location>
        <begin position="1"/>
        <end position="33"/>
    </location>
</feature>
<reference evidence="5 6" key="1">
    <citation type="submission" date="2022-11" db="EMBL/GenBank/DDBJ databases">
        <title>Mycobacterium sp. nov.</title>
        <authorList>
            <person name="Papic B."/>
            <person name="Spicic S."/>
            <person name="Duvnjak S."/>
        </authorList>
    </citation>
    <scope>NUCLEOTIDE SEQUENCE [LARGE SCALE GENOMIC DNA]</scope>
    <source>
        <strain evidence="5 6">CVI_P4</strain>
    </source>
</reference>
<protein>
    <submittedName>
        <fullName evidence="5">Phosphoesterase</fullName>
    </submittedName>
</protein>
<keyword evidence="1" id="KW-0378">Hydrolase</keyword>
<feature type="chain" id="PRO_5045525953" evidence="4">
    <location>
        <begin position="34"/>
        <end position="645"/>
    </location>
</feature>
<comment type="caution">
    <text evidence="5">The sequence shown here is derived from an EMBL/GenBank/DDBJ whole genome shotgun (WGS) entry which is preliminary data.</text>
</comment>
<keyword evidence="2" id="KW-0843">Virulence</keyword>
<evidence type="ECO:0000313" key="5">
    <source>
        <dbReference type="EMBL" id="MCX2941379.1"/>
    </source>
</evidence>
<organism evidence="5 6">
    <name type="scientific">Mycobacterium pinniadriaticum</name>
    <dbReference type="NCBI Taxonomy" id="2994102"/>
    <lineage>
        <taxon>Bacteria</taxon>
        <taxon>Bacillati</taxon>
        <taxon>Actinomycetota</taxon>
        <taxon>Actinomycetes</taxon>
        <taxon>Mycobacteriales</taxon>
        <taxon>Mycobacteriaceae</taxon>
        <taxon>Mycobacterium</taxon>
    </lineage>
</organism>
<name>A0ABT3SQB1_9MYCO</name>
<accession>A0ABT3SQB1</accession>
<sequence length="645" mass="67827">MGCSKYVGRVGMLAATLGVGLALATISSPIADAAPSDSGSAKSSGTAHVRPGKHATPSGATHKSGAVRVATPAQVSGTLTHVATGLADRLGQLLKHGPQVPPPPSPAVFAAVADEVRRGLNQAFTPKTAAVTPVTPSVVMSDNLLVNPGAEVGDPSLSAYSAVSMPGWTITGTPTVIKYGTLRNLPGLFGTLGPTLPRIFGFPQTAVPDGGNQFFGGGNVATSSLTQVVDLSSIQNEIDTTPGGVAYDLSGFLGGYLLDPSRTTVKVNFLDTNNAYISSAQIGPVTALDRLLQTGFKQRDTSGVIPVGTRSAQVVVTFSDCNPILSNYNNAYADNLSFTVGASVPAPAPPDPPASNVGSLDHVIMVYMENHGVGDIVGSPNAPYINSLINSYGYAQNYYALTHPSDPNYYPILGGSDFGTHYNCAANCFDEPNIADELVAAGKSWAAYQNGGGGYSTPTDRTPFLAFHDIYTNEALVNSQIRDISQMATDFQDPSSVADFVWFAADEATNMEGPISTLPGIAHFAFSQLTTHQYNVKAGDQFIQEQMSTIFNSDLWSSNESTAVFLTFDEDYNNISFGIGNEGNHVVMVVIPNQAAIDAGMQGGAFVATDHYNHYSLQRTIEESLGIAPLTNNDKYAQPLNEFWT</sequence>
<evidence type="ECO:0000256" key="2">
    <source>
        <dbReference type="ARBA" id="ARBA00023026"/>
    </source>
</evidence>
<feature type="compositionally biased region" description="Low complexity" evidence="3">
    <location>
        <begin position="32"/>
        <end position="47"/>
    </location>
</feature>
<dbReference type="Pfam" id="PF04185">
    <property type="entry name" value="Phosphoesterase"/>
    <property type="match status" value="1"/>
</dbReference>
<evidence type="ECO:0000256" key="1">
    <source>
        <dbReference type="ARBA" id="ARBA00022801"/>
    </source>
</evidence>
<evidence type="ECO:0000256" key="3">
    <source>
        <dbReference type="SAM" id="MobiDB-lite"/>
    </source>
</evidence>
<dbReference type="PANTHER" id="PTHR31956">
    <property type="entry name" value="NON-SPECIFIC PHOSPHOLIPASE C4-RELATED"/>
    <property type="match status" value="1"/>
</dbReference>
<dbReference type="EMBL" id="JAPJDO010000076">
    <property type="protein sequence ID" value="MCX2941379.1"/>
    <property type="molecule type" value="Genomic_DNA"/>
</dbReference>
<keyword evidence="4" id="KW-0732">Signal</keyword>
<dbReference type="InterPro" id="IPR007312">
    <property type="entry name" value="Phosphoesterase"/>
</dbReference>
<dbReference type="InterPro" id="IPR017850">
    <property type="entry name" value="Alkaline_phosphatase_core_sf"/>
</dbReference>
<evidence type="ECO:0000313" key="6">
    <source>
        <dbReference type="Proteomes" id="UP001300745"/>
    </source>
</evidence>
<dbReference type="PANTHER" id="PTHR31956:SF8">
    <property type="entry name" value="ACID PHOSPHATASE PHOA (AFU_ORTHOLOGUE AFUA_1G03570)"/>
    <property type="match status" value="1"/>
</dbReference>